<evidence type="ECO:0000313" key="8">
    <source>
        <dbReference type="Proteomes" id="UP000184383"/>
    </source>
</evidence>
<organism evidence="7 8">
    <name type="scientific">Aspergillus wentii DTO 134E9</name>
    <dbReference type="NCBI Taxonomy" id="1073089"/>
    <lineage>
        <taxon>Eukaryota</taxon>
        <taxon>Fungi</taxon>
        <taxon>Dikarya</taxon>
        <taxon>Ascomycota</taxon>
        <taxon>Pezizomycotina</taxon>
        <taxon>Eurotiomycetes</taxon>
        <taxon>Eurotiomycetidae</taxon>
        <taxon>Eurotiales</taxon>
        <taxon>Aspergillaceae</taxon>
        <taxon>Aspergillus</taxon>
        <taxon>Aspergillus subgen. Cremei</taxon>
    </lineage>
</organism>
<feature type="compositionally biased region" description="Basic and acidic residues" evidence="5">
    <location>
        <begin position="983"/>
        <end position="1006"/>
    </location>
</feature>
<dbReference type="Proteomes" id="UP000184383">
    <property type="component" value="Unassembled WGS sequence"/>
</dbReference>
<evidence type="ECO:0000256" key="4">
    <source>
        <dbReference type="ARBA" id="ARBA00022840"/>
    </source>
</evidence>
<protein>
    <recommendedName>
        <fullName evidence="6">DNA2/NAM7 helicase-like C-terminal domain-containing protein</fullName>
    </recommendedName>
</protein>
<keyword evidence="2" id="KW-0378">Hydrolase</keyword>
<keyword evidence="8" id="KW-1185">Reference proteome</keyword>
<keyword evidence="3" id="KW-0347">Helicase</keyword>
<feature type="compositionally biased region" description="Basic residues" evidence="5">
    <location>
        <begin position="955"/>
        <end position="982"/>
    </location>
</feature>
<keyword evidence="1" id="KW-0547">Nucleotide-binding</keyword>
<sequence>MTEKSLSWPSWFDHPQGTDYPTSLNAKCSKWRACQITFGDIHTWAKAKVFLDSQQPRVSITLDKKENGQVVFTAERCDIEMRIEVFDTWDKVCFIKLRPFQEPIVAGAFWNVPRDQLADRQTLTTTEVTIWFNYLPKFTTVRPTLDRLRELVNLVHKNSSDGNPRTFWYYYATCSTRKDRRRKGLPWLWKSAEDLQYFNYCPWQPRDPFFLDDHDRRWRLLEATKVERDYQENIILDLFNQKRHHNAKFVRSGDKKSWYLHIEILPDRQSESSSAPQMDELVRVEFCVLGRRETLSGDISLAHVGHIVDMETSLDFVVMTRDFFDPSHDGKTLTVVISIKPNLTAIQAQIDALDDASKPVVCGDRGKQGFSLMRTILAHGTEIHESSEHFFMLNMCEMSTLHRQLQEERITYIMNRFPLDEAQRSAWERSTTAVNGGIHLIVGPPAAGSNKAVDNLTYAVFKALEGDENLRRWCGQLARFRTLSYQMSVVREDSASELQARKARGDLAGCGAELEPCQIHALAQKYARDNSLADRDCGEFIRLVRVDQQHGLSQDEAKALGLAYEHIIRRVLGQTKIVATTLSNSSQEILRSSDFRPDVLLSPTVLSDHGSNEGSVYLKRSLMERLHDAGYPSSRLTVNYRNHPQILELYNRITYKGCLVPNAQNAELERVGSAWDSFTQSRFWFRQAGVDGVRRLFINTTGSAKQVGNSRSWSNSTHVDVIKELLVELYRFKDGNGVRPEDVMIISPYKDQRRLIQKKLGEQGVGYRDNLTVDTALGQEAPVVIYSLTKPSQGSPLSTGFVADTGRMNVALSRGQKVVIIIGNLTVWNDSTIRQMQSHKRNKFLIELLRDVRSRRHTISWNGPETVTDQQAPGDGRRAHESRSAQSTAPQQLDESIHPLDNMTDIDENLPALDARGDRWRRTPPRPSVNRPRSRHHHSQSRSQYRSRYQSPRRSISRNRHRRSRSPRRDHRRRSPYRGRSRDRRDDYQDRRSAYSEVGIDREQDMERERLVLELERARQRLQERDAEIQNRERDLRRREEYNRSRSHREGRDSRGR</sequence>
<dbReference type="GO" id="GO:0043139">
    <property type="term" value="F:5'-3' DNA helicase activity"/>
    <property type="evidence" value="ECO:0007669"/>
    <property type="project" value="TreeGrafter"/>
</dbReference>
<evidence type="ECO:0000313" key="7">
    <source>
        <dbReference type="EMBL" id="OJJ35046.1"/>
    </source>
</evidence>
<dbReference type="InterPro" id="IPR047187">
    <property type="entry name" value="SF1_C_Upf1"/>
</dbReference>
<feature type="region of interest" description="Disordered" evidence="5">
    <location>
        <begin position="1020"/>
        <end position="1057"/>
    </location>
</feature>
<dbReference type="Gene3D" id="3.40.50.300">
    <property type="entry name" value="P-loop containing nucleotide triphosphate hydrolases"/>
    <property type="match status" value="2"/>
</dbReference>
<evidence type="ECO:0000256" key="1">
    <source>
        <dbReference type="ARBA" id="ARBA00022741"/>
    </source>
</evidence>
<evidence type="ECO:0000256" key="3">
    <source>
        <dbReference type="ARBA" id="ARBA00022806"/>
    </source>
</evidence>
<dbReference type="InterPro" id="IPR041679">
    <property type="entry name" value="DNA2/NAM7-like_C"/>
</dbReference>
<evidence type="ECO:0000256" key="5">
    <source>
        <dbReference type="SAM" id="MobiDB-lite"/>
    </source>
</evidence>
<dbReference type="AlphaFoldDB" id="A0A1L9RJC5"/>
<feature type="region of interest" description="Disordered" evidence="5">
    <location>
        <begin position="860"/>
        <end position="1006"/>
    </location>
</feature>
<dbReference type="InterPro" id="IPR027417">
    <property type="entry name" value="P-loop_NTPase"/>
</dbReference>
<dbReference type="CDD" id="cd18808">
    <property type="entry name" value="SF1_C_Upf1"/>
    <property type="match status" value="1"/>
</dbReference>
<proteinExistence type="predicted"/>
<reference evidence="8" key="1">
    <citation type="journal article" date="2017" name="Genome Biol.">
        <title>Comparative genomics reveals high biological diversity and specific adaptations in the industrially and medically important fungal genus Aspergillus.</title>
        <authorList>
            <person name="de Vries R.P."/>
            <person name="Riley R."/>
            <person name="Wiebenga A."/>
            <person name="Aguilar-Osorio G."/>
            <person name="Amillis S."/>
            <person name="Uchima C.A."/>
            <person name="Anderluh G."/>
            <person name="Asadollahi M."/>
            <person name="Askin M."/>
            <person name="Barry K."/>
            <person name="Battaglia E."/>
            <person name="Bayram O."/>
            <person name="Benocci T."/>
            <person name="Braus-Stromeyer S.A."/>
            <person name="Caldana C."/>
            <person name="Canovas D."/>
            <person name="Cerqueira G.C."/>
            <person name="Chen F."/>
            <person name="Chen W."/>
            <person name="Choi C."/>
            <person name="Clum A."/>
            <person name="Dos Santos R.A."/>
            <person name="Damasio A.R."/>
            <person name="Diallinas G."/>
            <person name="Emri T."/>
            <person name="Fekete E."/>
            <person name="Flipphi M."/>
            <person name="Freyberg S."/>
            <person name="Gallo A."/>
            <person name="Gournas C."/>
            <person name="Habgood R."/>
            <person name="Hainaut M."/>
            <person name="Harispe M.L."/>
            <person name="Henrissat B."/>
            <person name="Hilden K.S."/>
            <person name="Hope R."/>
            <person name="Hossain A."/>
            <person name="Karabika E."/>
            <person name="Karaffa L."/>
            <person name="Karanyi Z."/>
            <person name="Krasevec N."/>
            <person name="Kuo A."/>
            <person name="Kusch H."/>
            <person name="LaButti K."/>
            <person name="Lagendijk E.L."/>
            <person name="Lapidus A."/>
            <person name="Levasseur A."/>
            <person name="Lindquist E."/>
            <person name="Lipzen A."/>
            <person name="Logrieco A.F."/>
            <person name="MacCabe A."/>
            <person name="Maekelae M.R."/>
            <person name="Malavazi I."/>
            <person name="Melin P."/>
            <person name="Meyer V."/>
            <person name="Mielnichuk N."/>
            <person name="Miskei M."/>
            <person name="Molnar A.P."/>
            <person name="Mule G."/>
            <person name="Ngan C.Y."/>
            <person name="Orejas M."/>
            <person name="Orosz E."/>
            <person name="Ouedraogo J.P."/>
            <person name="Overkamp K.M."/>
            <person name="Park H.-S."/>
            <person name="Perrone G."/>
            <person name="Piumi F."/>
            <person name="Punt P.J."/>
            <person name="Ram A.F."/>
            <person name="Ramon A."/>
            <person name="Rauscher S."/>
            <person name="Record E."/>
            <person name="Riano-Pachon D.M."/>
            <person name="Robert V."/>
            <person name="Roehrig J."/>
            <person name="Ruller R."/>
            <person name="Salamov A."/>
            <person name="Salih N.S."/>
            <person name="Samson R.A."/>
            <person name="Sandor E."/>
            <person name="Sanguinetti M."/>
            <person name="Schuetze T."/>
            <person name="Sepcic K."/>
            <person name="Shelest E."/>
            <person name="Sherlock G."/>
            <person name="Sophianopoulou V."/>
            <person name="Squina F.M."/>
            <person name="Sun H."/>
            <person name="Susca A."/>
            <person name="Todd R.B."/>
            <person name="Tsang A."/>
            <person name="Unkles S.E."/>
            <person name="van de Wiele N."/>
            <person name="van Rossen-Uffink D."/>
            <person name="Oliveira J.V."/>
            <person name="Vesth T.C."/>
            <person name="Visser J."/>
            <person name="Yu J.-H."/>
            <person name="Zhou M."/>
            <person name="Andersen M.R."/>
            <person name="Archer D.B."/>
            <person name="Baker S.E."/>
            <person name="Benoit I."/>
            <person name="Brakhage A.A."/>
            <person name="Braus G.H."/>
            <person name="Fischer R."/>
            <person name="Frisvad J.C."/>
            <person name="Goldman G.H."/>
            <person name="Houbraken J."/>
            <person name="Oakley B."/>
            <person name="Pocsi I."/>
            <person name="Scazzocchio C."/>
            <person name="Seiboth B."/>
            <person name="vanKuyk P.A."/>
            <person name="Wortman J."/>
            <person name="Dyer P.S."/>
            <person name="Grigoriev I.V."/>
        </authorList>
    </citation>
    <scope>NUCLEOTIDE SEQUENCE [LARGE SCALE GENOMIC DNA]</scope>
    <source>
        <strain evidence="8">DTO 134E9</strain>
    </source>
</reference>
<accession>A0A1L9RJC5</accession>
<dbReference type="InterPro" id="IPR050534">
    <property type="entry name" value="Coronavir_polyprotein_1ab"/>
</dbReference>
<dbReference type="VEuPathDB" id="FungiDB:ASPWEDRAFT_183160"/>
<feature type="compositionally biased region" description="Low complexity" evidence="5">
    <location>
        <begin position="941"/>
        <end position="954"/>
    </location>
</feature>
<feature type="domain" description="DNA2/NAM7 helicase-like C-terminal" evidence="6">
    <location>
        <begin position="618"/>
        <end position="824"/>
    </location>
</feature>
<dbReference type="OrthoDB" id="4510440at2759"/>
<dbReference type="STRING" id="1073089.A0A1L9RJC5"/>
<keyword evidence="4" id="KW-0067">ATP-binding</keyword>
<dbReference type="GO" id="GO:0016787">
    <property type="term" value="F:hydrolase activity"/>
    <property type="evidence" value="ECO:0007669"/>
    <property type="project" value="UniProtKB-KW"/>
</dbReference>
<evidence type="ECO:0000259" key="6">
    <source>
        <dbReference type="Pfam" id="PF13087"/>
    </source>
</evidence>
<dbReference type="RefSeq" id="XP_040688722.1">
    <property type="nucleotide sequence ID" value="XM_040831969.1"/>
</dbReference>
<dbReference type="PANTHER" id="PTHR43788">
    <property type="entry name" value="DNA2/NAM7 HELICASE FAMILY MEMBER"/>
    <property type="match status" value="1"/>
</dbReference>
<evidence type="ECO:0000256" key="2">
    <source>
        <dbReference type="ARBA" id="ARBA00022801"/>
    </source>
</evidence>
<dbReference type="GO" id="GO:0005524">
    <property type="term" value="F:ATP binding"/>
    <property type="evidence" value="ECO:0007669"/>
    <property type="project" value="UniProtKB-KW"/>
</dbReference>
<dbReference type="SUPFAM" id="SSF52540">
    <property type="entry name" value="P-loop containing nucleoside triphosphate hydrolases"/>
    <property type="match status" value="1"/>
</dbReference>
<name>A0A1L9RJC5_ASPWE</name>
<feature type="compositionally biased region" description="Polar residues" evidence="5">
    <location>
        <begin position="884"/>
        <end position="894"/>
    </location>
</feature>
<dbReference type="PANTHER" id="PTHR43788:SF8">
    <property type="entry name" value="DNA-BINDING PROTEIN SMUBP-2"/>
    <property type="match status" value="1"/>
</dbReference>
<feature type="compositionally biased region" description="Polar residues" evidence="5">
    <location>
        <begin position="860"/>
        <end position="871"/>
    </location>
</feature>
<dbReference type="Pfam" id="PF13087">
    <property type="entry name" value="AAA_12"/>
    <property type="match status" value="1"/>
</dbReference>
<gene>
    <name evidence="7" type="ORF">ASPWEDRAFT_183160</name>
</gene>
<dbReference type="GeneID" id="63747817"/>
<dbReference type="EMBL" id="KV878212">
    <property type="protein sequence ID" value="OJJ35046.1"/>
    <property type="molecule type" value="Genomic_DNA"/>
</dbReference>